<feature type="region of interest" description="Disordered" evidence="1">
    <location>
        <begin position="1"/>
        <end position="70"/>
    </location>
</feature>
<dbReference type="AlphaFoldDB" id="A0A9W8I313"/>
<reference evidence="2" key="1">
    <citation type="submission" date="2022-07" db="EMBL/GenBank/DDBJ databases">
        <title>Phylogenomic reconstructions and comparative analyses of Kickxellomycotina fungi.</title>
        <authorList>
            <person name="Reynolds N.K."/>
            <person name="Stajich J.E."/>
            <person name="Barry K."/>
            <person name="Grigoriev I.V."/>
            <person name="Crous P."/>
            <person name="Smith M.E."/>
        </authorList>
    </citation>
    <scope>NUCLEOTIDE SEQUENCE</scope>
    <source>
        <strain evidence="2">NRRL 1565</strain>
    </source>
</reference>
<accession>A0A9W8I313</accession>
<feature type="region of interest" description="Disordered" evidence="1">
    <location>
        <begin position="313"/>
        <end position="352"/>
    </location>
</feature>
<keyword evidence="3" id="KW-1185">Reference proteome</keyword>
<feature type="region of interest" description="Disordered" evidence="1">
    <location>
        <begin position="365"/>
        <end position="404"/>
    </location>
</feature>
<protein>
    <submittedName>
        <fullName evidence="2">Uncharacterized protein</fullName>
    </submittedName>
</protein>
<evidence type="ECO:0000313" key="3">
    <source>
        <dbReference type="Proteomes" id="UP001140094"/>
    </source>
</evidence>
<feature type="compositionally biased region" description="Polar residues" evidence="1">
    <location>
        <begin position="579"/>
        <end position="596"/>
    </location>
</feature>
<feature type="compositionally biased region" description="Polar residues" evidence="1">
    <location>
        <begin position="1"/>
        <end position="11"/>
    </location>
</feature>
<sequence>MATNASNSAPQGTRAPAAPSAPPASSPPVAASAAAPDAPAAPPSPRLYSDAVRNRPARSGGAPLTARKLHPEAVAEREQYPALRIPEIRLHIPVKSMKVVNTISVHVLKVLGYSPKLPLGDPKNPISTFSYTEDRIGVVLKDEKHVGKVSFSPLTYGDKVLAWTTELGTLVPIGIVAAPATATPRRLTAAMREFGVVSNLKPLELSCGATVGNWTGFLHVPPGGEVPKSIVLKSANKEIKILSGPILARCPTCEFMDPEMCNCVAPDCHPAVRKSRTMAGPACAPVATSAAVAAADPAPVASSINMPAAEVAASQAVPPASQSTRRAPPRKKGSTPQQVESSTSAIVSPAPIELHSPIVPAAQPAKTTHGRLPAVTQPKRSGKQPATSDMTAGPVSPSPKSKRVSLQQLPLLVRNAPADKLPRVVTEDSFYDAGSPDGSVVDRLLNDSPQSDPYCFTISPSKPIANPAIVSYAAPPLPPADRRGSRDHGNFTASSPDLPLNAEHSHHSARHPRLSGGVRRSPSEEPAFFPQHEHTGRRRATSAERSAQWKGVPNTRLQARRHADQAARNADIRDRFDLSQANQSMPAISSNASSERQAPQPAAEGGGGPPPSRRL</sequence>
<dbReference type="EMBL" id="JANBUO010000173">
    <property type="protein sequence ID" value="KAJ2806637.1"/>
    <property type="molecule type" value="Genomic_DNA"/>
</dbReference>
<gene>
    <name evidence="2" type="ORF">H4R20_001620</name>
</gene>
<dbReference type="OrthoDB" id="10644042at2759"/>
<name>A0A9W8I313_9FUNG</name>
<feature type="compositionally biased region" description="Low complexity" evidence="1">
    <location>
        <begin position="27"/>
        <end position="38"/>
    </location>
</feature>
<feature type="compositionally biased region" description="Basic and acidic residues" evidence="1">
    <location>
        <begin position="561"/>
        <end position="577"/>
    </location>
</feature>
<evidence type="ECO:0000313" key="2">
    <source>
        <dbReference type="EMBL" id="KAJ2806637.1"/>
    </source>
</evidence>
<comment type="caution">
    <text evidence="2">The sequence shown here is derived from an EMBL/GenBank/DDBJ whole genome shotgun (WGS) entry which is preliminary data.</text>
</comment>
<organism evidence="2 3">
    <name type="scientific">Coemansia guatemalensis</name>
    <dbReference type="NCBI Taxonomy" id="2761395"/>
    <lineage>
        <taxon>Eukaryota</taxon>
        <taxon>Fungi</taxon>
        <taxon>Fungi incertae sedis</taxon>
        <taxon>Zoopagomycota</taxon>
        <taxon>Kickxellomycotina</taxon>
        <taxon>Kickxellomycetes</taxon>
        <taxon>Kickxellales</taxon>
        <taxon>Kickxellaceae</taxon>
        <taxon>Coemansia</taxon>
    </lineage>
</organism>
<feature type="compositionally biased region" description="Basic and acidic residues" evidence="1">
    <location>
        <begin position="480"/>
        <end position="489"/>
    </location>
</feature>
<feature type="compositionally biased region" description="Polar residues" evidence="1">
    <location>
        <begin position="334"/>
        <end position="346"/>
    </location>
</feature>
<dbReference type="Proteomes" id="UP001140094">
    <property type="component" value="Unassembled WGS sequence"/>
</dbReference>
<feature type="compositionally biased region" description="Low complexity" evidence="1">
    <location>
        <begin position="313"/>
        <end position="323"/>
    </location>
</feature>
<proteinExistence type="predicted"/>
<feature type="region of interest" description="Disordered" evidence="1">
    <location>
        <begin position="475"/>
        <end position="615"/>
    </location>
</feature>
<evidence type="ECO:0000256" key="1">
    <source>
        <dbReference type="SAM" id="MobiDB-lite"/>
    </source>
</evidence>